<reference evidence="1 2" key="1">
    <citation type="journal article" date="2022" name="Microbiol. Resour. Announc.">
        <title>Complete Genome Sequence of Mesorhizobium ciceri Strain R30, a Rhizobium Used as a Commercial Inoculant for Chickpea in Argentina.</title>
        <authorList>
            <person name="Foresto E."/>
            <person name="Revale S."/>
            <person name="Primo E."/>
            <person name="Nievas F."/>
            <person name="Carezzano E."/>
            <person name="Puente M."/>
            <person name="Alzari P."/>
            <person name="Mart M."/>
            <person name="Ben-Assaya M."/>
            <person name="Mornico D."/>
            <person name="Santoro M."/>
            <person name="Mart F."/>
            <person name="Giordano W."/>
            <person name="Bogino P."/>
        </authorList>
    </citation>
    <scope>NUCLEOTIDE SEQUENCE [LARGE SCALE GENOMIC DNA]</scope>
    <source>
        <strain evidence="1 2">R30</strain>
    </source>
</reference>
<dbReference type="Proteomes" id="UP001060070">
    <property type="component" value="Plasmid unnamed"/>
</dbReference>
<dbReference type="EMBL" id="CP088148">
    <property type="protein sequence ID" value="UTU55021.1"/>
    <property type="molecule type" value="Genomic_DNA"/>
</dbReference>
<sequence>MALRYRARRAKGLILQSHGKPNQSYFVHEHPQFGLPRDPESSKSFQEPQGNWRRHCGPTDNAANVGEKAANVVGNVRMTVGCSVVGTKKETFVCDFCTRFPQLSERLFRKSANSGAPSRMAASAVEVEMTSCRLFLDSTYCSTSIADLLQQSYL</sequence>
<accession>A0AB38TJ98</accession>
<evidence type="ECO:0000313" key="1">
    <source>
        <dbReference type="EMBL" id="UTU55021.1"/>
    </source>
</evidence>
<gene>
    <name evidence="1" type="ORF">LRP29_32280</name>
</gene>
<geneLocation type="plasmid" evidence="1 2">
    <name>unnamed</name>
</geneLocation>
<dbReference type="RefSeq" id="WP_127219158.1">
    <property type="nucleotide sequence ID" value="NZ_CP088148.1"/>
</dbReference>
<name>A0AB38TJ98_9HYPH</name>
<dbReference type="AlphaFoldDB" id="A0AB38TJ98"/>
<proteinExistence type="predicted"/>
<evidence type="ECO:0008006" key="3">
    <source>
        <dbReference type="Google" id="ProtNLM"/>
    </source>
</evidence>
<keyword evidence="1" id="KW-0614">Plasmid</keyword>
<keyword evidence="2" id="KW-1185">Reference proteome</keyword>
<protein>
    <recommendedName>
        <fullName evidence="3">Transposase</fullName>
    </recommendedName>
</protein>
<evidence type="ECO:0000313" key="2">
    <source>
        <dbReference type="Proteomes" id="UP001060070"/>
    </source>
</evidence>
<organism evidence="1 2">
    <name type="scientific">Mesorhizobium ciceri</name>
    <dbReference type="NCBI Taxonomy" id="39645"/>
    <lineage>
        <taxon>Bacteria</taxon>
        <taxon>Pseudomonadati</taxon>
        <taxon>Pseudomonadota</taxon>
        <taxon>Alphaproteobacteria</taxon>
        <taxon>Hyphomicrobiales</taxon>
        <taxon>Phyllobacteriaceae</taxon>
        <taxon>Mesorhizobium</taxon>
    </lineage>
</organism>